<dbReference type="AlphaFoldDB" id="A0A9P8TRC9"/>
<evidence type="ECO:0000313" key="6">
    <source>
        <dbReference type="EMBL" id="KAH3688129.1"/>
    </source>
</evidence>
<comment type="caution">
    <text evidence="6">The sequence shown here is derived from an EMBL/GenBank/DDBJ whole genome shotgun (WGS) entry which is preliminary data.</text>
</comment>
<reference evidence="6" key="1">
    <citation type="journal article" date="2021" name="Open Biol.">
        <title>Shared evolutionary footprints suggest mitochondrial oxidative damage underlies multiple complex I losses in fungi.</title>
        <authorList>
            <person name="Schikora-Tamarit M.A."/>
            <person name="Marcet-Houben M."/>
            <person name="Nosek J."/>
            <person name="Gabaldon T."/>
        </authorList>
    </citation>
    <scope>NUCLEOTIDE SEQUENCE</scope>
    <source>
        <strain evidence="6">CBS2887</strain>
    </source>
</reference>
<reference evidence="6" key="2">
    <citation type="submission" date="2021-01" db="EMBL/GenBank/DDBJ databases">
        <authorList>
            <person name="Schikora-Tamarit M.A."/>
        </authorList>
    </citation>
    <scope>NUCLEOTIDE SEQUENCE</scope>
    <source>
        <strain evidence="6">CBS2887</strain>
    </source>
</reference>
<evidence type="ECO:0000256" key="3">
    <source>
        <dbReference type="ARBA" id="ARBA00023186"/>
    </source>
</evidence>
<comment type="similarity">
    <text evidence="4">Belongs to the complex I LYR family. SDHAF1 subfamily.</text>
</comment>
<feature type="domain" description="Complex 1 LYR protein" evidence="5">
    <location>
        <begin position="9"/>
        <end position="68"/>
    </location>
</feature>
<keyword evidence="3" id="KW-0143">Chaperone</keyword>
<dbReference type="GO" id="GO:0034553">
    <property type="term" value="P:mitochondrial respiratory chain complex II assembly"/>
    <property type="evidence" value="ECO:0007669"/>
    <property type="project" value="InterPro"/>
</dbReference>
<evidence type="ECO:0000313" key="7">
    <source>
        <dbReference type="Proteomes" id="UP000774326"/>
    </source>
</evidence>
<dbReference type="PANTHER" id="PTHR13675">
    <property type="entry name" value="LYR MOTIF-CONTAINING PROTEIN 2"/>
    <property type="match status" value="1"/>
</dbReference>
<dbReference type="PANTHER" id="PTHR13675:SF1">
    <property type="entry name" value="SUCCINATE DEHYDROGENASE ASSEMBLY FACTOR 1, MITOCHONDRIAL"/>
    <property type="match status" value="1"/>
</dbReference>
<comment type="subcellular location">
    <subcellularLocation>
        <location evidence="1">Mitochondrion matrix</location>
    </subcellularLocation>
</comment>
<evidence type="ECO:0000256" key="2">
    <source>
        <dbReference type="ARBA" id="ARBA00023128"/>
    </source>
</evidence>
<name>A0A9P8TRC9_WICPI</name>
<dbReference type="CDD" id="cd20268">
    <property type="entry name" value="Complex1_LYR_SDHAF1_LYRM8"/>
    <property type="match status" value="1"/>
</dbReference>
<dbReference type="Proteomes" id="UP000774326">
    <property type="component" value="Unassembled WGS sequence"/>
</dbReference>
<dbReference type="GO" id="GO:0005759">
    <property type="term" value="C:mitochondrial matrix"/>
    <property type="evidence" value="ECO:0007669"/>
    <property type="project" value="UniProtKB-SubCell"/>
</dbReference>
<protein>
    <recommendedName>
        <fullName evidence="5">Complex 1 LYR protein domain-containing protein</fullName>
    </recommendedName>
</protein>
<keyword evidence="7" id="KW-1185">Reference proteome</keyword>
<proteinExistence type="inferred from homology"/>
<sequence>MARLSGLQKEVLKLYRQCLRNTFKKPVENQANFRNYIKGEFAKYTDLQKKEFSTIEYLLRNGHKKMEMMSNDSIKNIK</sequence>
<dbReference type="Pfam" id="PF05347">
    <property type="entry name" value="Complex1_LYR"/>
    <property type="match status" value="1"/>
</dbReference>
<evidence type="ECO:0000259" key="5">
    <source>
        <dbReference type="Pfam" id="PF05347"/>
    </source>
</evidence>
<dbReference type="OrthoDB" id="273010at2759"/>
<accession>A0A9P8TRC9</accession>
<gene>
    <name evidence="6" type="ORF">WICPIJ_000900</name>
</gene>
<organism evidence="6 7">
    <name type="scientific">Wickerhamomyces pijperi</name>
    <name type="common">Yeast</name>
    <name type="synonym">Pichia pijperi</name>
    <dbReference type="NCBI Taxonomy" id="599730"/>
    <lineage>
        <taxon>Eukaryota</taxon>
        <taxon>Fungi</taxon>
        <taxon>Dikarya</taxon>
        <taxon>Ascomycota</taxon>
        <taxon>Saccharomycotina</taxon>
        <taxon>Saccharomycetes</taxon>
        <taxon>Phaffomycetales</taxon>
        <taxon>Wickerhamomycetaceae</taxon>
        <taxon>Wickerhamomyces</taxon>
    </lineage>
</organism>
<evidence type="ECO:0000256" key="1">
    <source>
        <dbReference type="ARBA" id="ARBA00004305"/>
    </source>
</evidence>
<dbReference type="InterPro" id="IPR008011">
    <property type="entry name" value="Complex1_LYR_dom"/>
</dbReference>
<keyword evidence="2" id="KW-0496">Mitochondrion</keyword>
<evidence type="ECO:0000256" key="4">
    <source>
        <dbReference type="ARBA" id="ARBA00025715"/>
    </source>
</evidence>
<dbReference type="InterPro" id="IPR045295">
    <property type="entry name" value="Complex1_LYR_SDHAF1_LYRM8"/>
</dbReference>
<dbReference type="EMBL" id="JAEUBG010000519">
    <property type="protein sequence ID" value="KAH3688129.1"/>
    <property type="molecule type" value="Genomic_DNA"/>
</dbReference>